<reference evidence="2 3" key="1">
    <citation type="submission" date="2015-07" db="EMBL/GenBank/DDBJ databases">
        <title>Draft genome of Bellilinea caldifistulae DSM 17877.</title>
        <authorList>
            <person name="Hemp J."/>
            <person name="Ward L.M."/>
            <person name="Pace L.A."/>
            <person name="Fischer W.W."/>
        </authorList>
    </citation>
    <scope>NUCLEOTIDE SEQUENCE [LARGE SCALE GENOMIC DNA]</scope>
    <source>
        <strain evidence="2 3">GOMI-1</strain>
    </source>
</reference>
<evidence type="ECO:0008006" key="4">
    <source>
        <dbReference type="Google" id="ProtNLM"/>
    </source>
</evidence>
<feature type="transmembrane region" description="Helical" evidence="1">
    <location>
        <begin position="97"/>
        <end position="118"/>
    </location>
</feature>
<keyword evidence="1" id="KW-0472">Membrane</keyword>
<dbReference type="RefSeq" id="WP_082149093.1">
    <property type="nucleotide sequence ID" value="NZ_LGHJ01000023.1"/>
</dbReference>
<evidence type="ECO:0000313" key="3">
    <source>
        <dbReference type="Proteomes" id="UP000050514"/>
    </source>
</evidence>
<proteinExistence type="predicted"/>
<comment type="caution">
    <text evidence="2">The sequence shown here is derived from an EMBL/GenBank/DDBJ whole genome shotgun (WGS) entry which is preliminary data.</text>
</comment>
<dbReference type="OrthoDB" id="9784805at2"/>
<dbReference type="PANTHER" id="PTHR42867:SF1">
    <property type="entry name" value="MEMBRANE PROTEIN-RELATED"/>
    <property type="match status" value="1"/>
</dbReference>
<accession>A0A0N8GLG5</accession>
<sequence length="319" mass="34884">MSTDKLKLPSYGGQALIEGVLMRGKYALAAAMRSPDGQIIIETEELKGIYQSSLSKVPFFRGLILLWDALGLGTRYLTRSANLQGGEEEKIEGISLYLTLAASLAIAIGLFFLTPAAIGKAIQNLTGISSLAMNLIEGVLRLGGVILYIWGIGRIPDIQRVFAYHGAEHKTINAFEAGAELTPETVKQYPLEHPRCGTSFLLTLIILSVLVFSLVGNLPFGLLLLSRVLLIPVLAMLAYEYIRFTANHLDHPLIRWMIRPNLALQSLTTREPDSAMLEVSIASFNAMLELEKSLQEKIILPKPEPLTVSGVGGYQNPPE</sequence>
<organism evidence="2 3">
    <name type="scientific">Bellilinea caldifistulae</name>
    <dbReference type="NCBI Taxonomy" id="360411"/>
    <lineage>
        <taxon>Bacteria</taxon>
        <taxon>Bacillati</taxon>
        <taxon>Chloroflexota</taxon>
        <taxon>Anaerolineae</taxon>
        <taxon>Anaerolineales</taxon>
        <taxon>Anaerolineaceae</taxon>
        <taxon>Bellilinea</taxon>
    </lineage>
</organism>
<feature type="transmembrane region" description="Helical" evidence="1">
    <location>
        <begin position="196"/>
        <end position="214"/>
    </location>
</feature>
<name>A0A0N8GLG5_9CHLR</name>
<keyword evidence="1" id="KW-0812">Transmembrane</keyword>
<keyword evidence="1" id="KW-1133">Transmembrane helix</keyword>
<protein>
    <recommendedName>
        <fullName evidence="4">DUF1385 domain-containing protein</fullName>
    </recommendedName>
</protein>
<dbReference type="Pfam" id="PF07136">
    <property type="entry name" value="DUF1385"/>
    <property type="match status" value="1"/>
</dbReference>
<evidence type="ECO:0000256" key="1">
    <source>
        <dbReference type="SAM" id="Phobius"/>
    </source>
</evidence>
<dbReference type="Proteomes" id="UP000050514">
    <property type="component" value="Unassembled WGS sequence"/>
</dbReference>
<keyword evidence="3" id="KW-1185">Reference proteome</keyword>
<evidence type="ECO:0000313" key="2">
    <source>
        <dbReference type="EMBL" id="KPL72434.1"/>
    </source>
</evidence>
<dbReference type="EMBL" id="LGHJ01000023">
    <property type="protein sequence ID" value="KPL72434.1"/>
    <property type="molecule type" value="Genomic_DNA"/>
</dbReference>
<feature type="transmembrane region" description="Helical" evidence="1">
    <location>
        <begin position="220"/>
        <end position="239"/>
    </location>
</feature>
<dbReference type="PATRIC" id="fig|360411.5.peg.1207"/>
<gene>
    <name evidence="2" type="ORF">AC812_15555</name>
</gene>
<feature type="transmembrane region" description="Helical" evidence="1">
    <location>
        <begin position="130"/>
        <end position="150"/>
    </location>
</feature>
<dbReference type="PANTHER" id="PTHR42867">
    <property type="entry name" value="MEMBRANE PROTEIN-RELATED"/>
    <property type="match status" value="1"/>
</dbReference>
<dbReference type="STRING" id="360411.AC812_15555"/>
<dbReference type="AlphaFoldDB" id="A0A0N8GLG5"/>
<dbReference type="InterPro" id="IPR010787">
    <property type="entry name" value="DUF1385"/>
</dbReference>